<reference evidence="3 4" key="1">
    <citation type="journal article" date="2014" name="BMC Genomics">
        <title>Genome and secretome analysis of the hemibiotrophic fungal pathogen, Moniliophthora roreri, which causes frosty pod rot disease of cacao: mechanisms of the biotrophic and necrotrophic phases.</title>
        <authorList>
            <person name="Meinhardt L.W."/>
            <person name="Costa G.G.L."/>
            <person name="Thomazella D.P.T."/>
            <person name="Teixeira P.J.P.L."/>
            <person name="Carazzolle M.F."/>
            <person name="Schuster S.C."/>
            <person name="Carlson J.E."/>
            <person name="Guiltinan M.J."/>
            <person name="Mieczkowski P."/>
            <person name="Farmer A."/>
            <person name="Ramaraj T."/>
            <person name="Crozier J."/>
            <person name="Davis R.E."/>
            <person name="Shao J."/>
            <person name="Melnick R.L."/>
            <person name="Pereira G.A.G."/>
            <person name="Bailey B.A."/>
        </authorList>
    </citation>
    <scope>NUCLEOTIDE SEQUENCE [LARGE SCALE GENOMIC DNA]</scope>
    <source>
        <strain evidence="3 4">MCA 2997</strain>
    </source>
</reference>
<accession>V2XHK5</accession>
<gene>
    <name evidence="3" type="ORF">Moror_10366</name>
</gene>
<feature type="region of interest" description="Disordered" evidence="1">
    <location>
        <begin position="190"/>
        <end position="229"/>
    </location>
</feature>
<feature type="domain" description="Phosphatidate phosphatase APP1 catalytic" evidence="2">
    <location>
        <begin position="384"/>
        <end position="535"/>
    </location>
</feature>
<dbReference type="PANTHER" id="PTHR28208">
    <property type="entry name" value="PHOSPHATIDATE PHOSPHATASE APP1"/>
    <property type="match status" value="1"/>
</dbReference>
<dbReference type="Pfam" id="PF09949">
    <property type="entry name" value="APP1_cat"/>
    <property type="match status" value="1"/>
</dbReference>
<name>V2XHK5_MONRO</name>
<feature type="compositionally biased region" description="Polar residues" evidence="1">
    <location>
        <begin position="605"/>
        <end position="656"/>
    </location>
</feature>
<feature type="compositionally biased region" description="Polar residues" evidence="1">
    <location>
        <begin position="150"/>
        <end position="166"/>
    </location>
</feature>
<dbReference type="PANTHER" id="PTHR28208:SF3">
    <property type="entry name" value="PHOSPHATIDATE PHOSPHATASE APP1"/>
    <property type="match status" value="1"/>
</dbReference>
<dbReference type="InterPro" id="IPR019236">
    <property type="entry name" value="APP1_cat"/>
</dbReference>
<dbReference type="KEGG" id="mrr:Moror_10366"/>
<dbReference type="GO" id="GO:0008195">
    <property type="term" value="F:phosphatidate phosphatase activity"/>
    <property type="evidence" value="ECO:0007669"/>
    <property type="project" value="InterPro"/>
</dbReference>
<feature type="region of interest" description="Disordered" evidence="1">
    <location>
        <begin position="351"/>
        <end position="371"/>
    </location>
</feature>
<dbReference type="InterPro" id="IPR052935">
    <property type="entry name" value="Mg2+_PAP"/>
</dbReference>
<proteinExistence type="predicted"/>
<dbReference type="Proteomes" id="UP000017559">
    <property type="component" value="Unassembled WGS sequence"/>
</dbReference>
<protein>
    <submittedName>
        <fullName evidence="3">Actin cytoskeleton organization protein app1</fullName>
    </submittedName>
</protein>
<evidence type="ECO:0000313" key="3">
    <source>
        <dbReference type="EMBL" id="ESK92000.1"/>
    </source>
</evidence>
<evidence type="ECO:0000313" key="4">
    <source>
        <dbReference type="Proteomes" id="UP000017559"/>
    </source>
</evidence>
<feature type="compositionally biased region" description="Low complexity" evidence="1">
    <location>
        <begin position="657"/>
        <end position="688"/>
    </location>
</feature>
<evidence type="ECO:0000259" key="2">
    <source>
        <dbReference type="Pfam" id="PF09949"/>
    </source>
</evidence>
<dbReference type="HOGENOM" id="CLU_017236_0_0_1"/>
<feature type="region of interest" description="Disordered" evidence="1">
    <location>
        <begin position="149"/>
        <end position="175"/>
    </location>
</feature>
<feature type="region of interest" description="Disordered" evidence="1">
    <location>
        <begin position="559"/>
        <end position="690"/>
    </location>
</feature>
<sequence>MSEDMRGRSWRALASQAAASRFNSLKGYLAQQDIKNSISNTIQRQLGPGNDRSRANGRQGWREWAGQKISRGYGNSGTEKIALFPGWAARRFPQSARDESFHVDVYVAGFATVHRAPELASRSQRAFMRLARGFAALPRLEDRGYEESVRSTQLTPSTEDLLNSVNLPPRPTEMTEEREVEMLERHFRRMNAQKEGSMNSTDSTASRSSSVERDDPVTSVPNSNGALMSTKDSLSSAVAISDELLRKLHENLDARLRPFWSSVVPGRTVRLHLFAAPNGNGNTDEIPADASPLATQEVQTSVDGSFQTMFHIGWERMCQHPAALHIAFGDPSEEHDFVVAVELLPPPRLTSASVPNLHETESGPDVPPSTAKATVRVPLTHSPIRVISDIDDTVKHSNIPGGAREVFHNVFVKELEDLVIPGMGEWYTSMWKKGVRFHYVSNGPFELLPILGDFFKISSLPPGSMKLKSYAGRSLFSGLLSAPAAKKRAGVQEIMDAFPHSQFLLIGDTGEQDLELYADLAKEKPDQVLGIFIRDTGSGDPLEDPIGIRLDFESYSEPDPAPMTPYIKDNTLTPAQRKASTEDRAKQLPPIDTSYAVRKPRSRSSKTPATGTGNSLAGNYFTPSRMTTEPDSLSMYDSAQNPSMTSLSSAYSRNPKTPSTATSTSGSTGYFSAPTPKTSTSTTTNVSTRIPEAERKRHELQMRVYRARVSIPEHIILRVFRSPLECVETEKILSGH</sequence>
<feature type="compositionally biased region" description="Low complexity" evidence="1">
    <location>
        <begin position="197"/>
        <end position="209"/>
    </location>
</feature>
<keyword evidence="4" id="KW-1185">Reference proteome</keyword>
<organism evidence="3 4">
    <name type="scientific">Moniliophthora roreri (strain MCA 2997)</name>
    <name type="common">Cocoa frosty pod rot fungus</name>
    <name type="synonym">Crinipellis roreri</name>
    <dbReference type="NCBI Taxonomy" id="1381753"/>
    <lineage>
        <taxon>Eukaryota</taxon>
        <taxon>Fungi</taxon>
        <taxon>Dikarya</taxon>
        <taxon>Basidiomycota</taxon>
        <taxon>Agaricomycotina</taxon>
        <taxon>Agaricomycetes</taxon>
        <taxon>Agaricomycetidae</taxon>
        <taxon>Agaricales</taxon>
        <taxon>Marasmiineae</taxon>
        <taxon>Marasmiaceae</taxon>
        <taxon>Moniliophthora</taxon>
    </lineage>
</organism>
<dbReference type="OrthoDB" id="2117591at2759"/>
<dbReference type="GO" id="GO:0030479">
    <property type="term" value="C:actin cortical patch"/>
    <property type="evidence" value="ECO:0007669"/>
    <property type="project" value="TreeGrafter"/>
</dbReference>
<feature type="compositionally biased region" description="Polar residues" evidence="1">
    <location>
        <begin position="219"/>
        <end position="229"/>
    </location>
</feature>
<dbReference type="AlphaFoldDB" id="V2XHK5"/>
<dbReference type="EMBL" id="AWSO01000306">
    <property type="protein sequence ID" value="ESK92000.1"/>
    <property type="molecule type" value="Genomic_DNA"/>
</dbReference>
<comment type="caution">
    <text evidence="3">The sequence shown here is derived from an EMBL/GenBank/DDBJ whole genome shotgun (WGS) entry which is preliminary data.</text>
</comment>
<evidence type="ECO:0000256" key="1">
    <source>
        <dbReference type="SAM" id="MobiDB-lite"/>
    </source>
</evidence>